<name>A0A2X2LY23_SPHMU</name>
<dbReference type="Proteomes" id="UP000432350">
    <property type="component" value="Unassembled WGS sequence"/>
</dbReference>
<dbReference type="EMBL" id="UAUU01000011">
    <property type="protein sequence ID" value="SPZ94470.1"/>
    <property type="molecule type" value="Genomic_DNA"/>
</dbReference>
<evidence type="ECO:0000313" key="2">
    <source>
        <dbReference type="EMBL" id="VXD07122.1"/>
    </source>
</evidence>
<proteinExistence type="predicted"/>
<reference evidence="2 4" key="2">
    <citation type="submission" date="2019-10" db="EMBL/GenBank/DDBJ databases">
        <authorList>
            <person name="Karimi E."/>
        </authorList>
    </citation>
    <scope>NUCLEOTIDE SEQUENCE [LARGE SCALE GENOMIC DNA]</scope>
    <source>
        <strain evidence="2 4">Sphingobacterium sp. 8BC</strain>
    </source>
</reference>
<dbReference type="RefSeq" id="WP_070570588.1">
    <property type="nucleotide sequence ID" value="NZ_CP068086.1"/>
</dbReference>
<dbReference type="AlphaFoldDB" id="A0A2X2LY23"/>
<organism evidence="1 3">
    <name type="scientific">Sphingobacterium multivorum</name>
    <dbReference type="NCBI Taxonomy" id="28454"/>
    <lineage>
        <taxon>Bacteria</taxon>
        <taxon>Pseudomonadati</taxon>
        <taxon>Bacteroidota</taxon>
        <taxon>Sphingobacteriia</taxon>
        <taxon>Sphingobacteriales</taxon>
        <taxon>Sphingobacteriaceae</taxon>
        <taxon>Sphingobacterium</taxon>
    </lineage>
</organism>
<accession>A0A2X2LY23</accession>
<dbReference type="GeneID" id="97180131"/>
<evidence type="ECO:0000313" key="4">
    <source>
        <dbReference type="Proteomes" id="UP000432350"/>
    </source>
</evidence>
<gene>
    <name evidence="1" type="ORF">NCTC11343_05323</name>
    <name evidence="2" type="ORF">SPHINGO8BC_80051</name>
</gene>
<sequence>MRQYEIKLLFEDLGIGYKKECEVWHYYNDELGDHRYSRWFHFKGSFQDKNYVSQTNQICPIIDLVPINENFSIGFSENNQPTALSQINVAMVTHPAQLK</sequence>
<evidence type="ECO:0000313" key="3">
    <source>
        <dbReference type="Proteomes" id="UP000251241"/>
    </source>
</evidence>
<accession>A0A654DMZ3</accession>
<reference evidence="1 3" key="1">
    <citation type="submission" date="2018-06" db="EMBL/GenBank/DDBJ databases">
        <authorList>
            <consortium name="Pathogen Informatics"/>
            <person name="Doyle S."/>
        </authorList>
    </citation>
    <scope>NUCLEOTIDE SEQUENCE [LARGE SCALE GENOMIC DNA]</scope>
    <source>
        <strain evidence="1 3">NCTC11343</strain>
    </source>
</reference>
<evidence type="ECO:0000313" key="1">
    <source>
        <dbReference type="EMBL" id="SPZ94470.1"/>
    </source>
</evidence>
<dbReference type="EMBL" id="CABWMV010000027">
    <property type="protein sequence ID" value="VXD07122.1"/>
    <property type="molecule type" value="Genomic_DNA"/>
</dbReference>
<protein>
    <submittedName>
        <fullName evidence="1">Uncharacterized protein</fullName>
    </submittedName>
</protein>
<dbReference type="Proteomes" id="UP000251241">
    <property type="component" value="Unassembled WGS sequence"/>
</dbReference>